<evidence type="ECO:0000256" key="3">
    <source>
        <dbReference type="ARBA" id="ARBA00012098"/>
    </source>
</evidence>
<dbReference type="InterPro" id="IPR000888">
    <property type="entry name" value="RmlC-like"/>
</dbReference>
<dbReference type="GO" id="GO:0005829">
    <property type="term" value="C:cytosol"/>
    <property type="evidence" value="ECO:0007669"/>
    <property type="project" value="TreeGrafter"/>
</dbReference>
<comment type="catalytic activity">
    <reaction evidence="1 7">
        <text>dTDP-4-dehydro-6-deoxy-alpha-D-glucose = dTDP-4-dehydro-beta-L-rhamnose</text>
        <dbReference type="Rhea" id="RHEA:16969"/>
        <dbReference type="ChEBI" id="CHEBI:57649"/>
        <dbReference type="ChEBI" id="CHEBI:62830"/>
        <dbReference type="EC" id="5.1.3.13"/>
    </reaction>
</comment>
<evidence type="ECO:0000256" key="6">
    <source>
        <dbReference type="PIRSR" id="PIRSR600888-3"/>
    </source>
</evidence>
<dbReference type="GO" id="GO:0019305">
    <property type="term" value="P:dTDP-rhamnose biosynthetic process"/>
    <property type="evidence" value="ECO:0007669"/>
    <property type="project" value="UniProtKB-UniRule"/>
</dbReference>
<dbReference type="PANTHER" id="PTHR21047">
    <property type="entry name" value="DTDP-6-DEOXY-D-GLUCOSE-3,5 EPIMERASE"/>
    <property type="match status" value="1"/>
</dbReference>
<evidence type="ECO:0000256" key="4">
    <source>
        <dbReference type="ARBA" id="ARBA00019595"/>
    </source>
</evidence>
<evidence type="ECO:0000256" key="1">
    <source>
        <dbReference type="ARBA" id="ARBA00001298"/>
    </source>
</evidence>
<dbReference type="UniPathway" id="UPA00124"/>
<name>A0A5B8QVB9_9GAMM</name>
<evidence type="ECO:0000256" key="5">
    <source>
        <dbReference type="PIRSR" id="PIRSR600888-1"/>
    </source>
</evidence>
<dbReference type="InterPro" id="IPR011051">
    <property type="entry name" value="RmlC_Cupin_sf"/>
</dbReference>
<dbReference type="GO" id="GO:0008830">
    <property type="term" value="F:dTDP-4-dehydrorhamnose 3,5-epimerase activity"/>
    <property type="evidence" value="ECO:0007669"/>
    <property type="project" value="UniProtKB-UniRule"/>
</dbReference>
<evidence type="ECO:0000256" key="2">
    <source>
        <dbReference type="ARBA" id="ARBA00001997"/>
    </source>
</evidence>
<evidence type="ECO:0000313" key="9">
    <source>
        <dbReference type="Proteomes" id="UP000321124"/>
    </source>
</evidence>
<dbReference type="CDD" id="cd00438">
    <property type="entry name" value="cupin_RmlC"/>
    <property type="match status" value="1"/>
</dbReference>
<protein>
    <recommendedName>
        <fullName evidence="4 7">dTDP-4-dehydrorhamnose 3,5-epimerase</fullName>
        <ecNumber evidence="3 7">5.1.3.13</ecNumber>
    </recommendedName>
    <alternativeName>
        <fullName evidence="7">Thymidine diphospho-4-keto-rhamnose 3,5-epimerase</fullName>
    </alternativeName>
</protein>
<accession>A0A5B8QVB9</accession>
<organism evidence="8 9">
    <name type="scientific">Shewanella decolorationis</name>
    <dbReference type="NCBI Taxonomy" id="256839"/>
    <lineage>
        <taxon>Bacteria</taxon>
        <taxon>Pseudomonadati</taxon>
        <taxon>Pseudomonadota</taxon>
        <taxon>Gammaproteobacteria</taxon>
        <taxon>Alteromonadales</taxon>
        <taxon>Shewanellaceae</taxon>
        <taxon>Shewanella</taxon>
    </lineage>
</organism>
<dbReference type="GO" id="GO:0000271">
    <property type="term" value="P:polysaccharide biosynthetic process"/>
    <property type="evidence" value="ECO:0007669"/>
    <property type="project" value="TreeGrafter"/>
</dbReference>
<feature type="active site" description="Proton donor" evidence="5">
    <location>
        <position position="135"/>
    </location>
</feature>
<evidence type="ECO:0000256" key="7">
    <source>
        <dbReference type="RuleBase" id="RU364069"/>
    </source>
</evidence>
<keyword evidence="7 8" id="KW-0413">Isomerase</keyword>
<dbReference type="EMBL" id="CP031775">
    <property type="protein sequence ID" value="QDZ90414.1"/>
    <property type="molecule type" value="Genomic_DNA"/>
</dbReference>
<dbReference type="Proteomes" id="UP000321124">
    <property type="component" value="Chromosome"/>
</dbReference>
<feature type="site" description="Participates in a stacking interaction with the thymidine ring of dTDP-4-oxo-6-deoxyglucose" evidence="6">
    <location>
        <position position="141"/>
    </location>
</feature>
<sequence length="180" mass="20567">MKCVETELAEVLIFEPKVFGDERGFFMETFRQAYFTECLLSRGFEASALVQDNYSRSQQHVLRGLHYQQQYPQGKLVRVCAGSIFDVAVDIRPQSVTYGKWVGRILSADNHLQMWIPPGFAHGFYVLSEYADVLYRCSDYYAPDDEYVLAWNSAEFAIEWPLLNNTPILSARDANAAVSV</sequence>
<comment type="pathway">
    <text evidence="7">Carbohydrate biosynthesis; dTDP-L-rhamnose biosynthesis.</text>
</comment>
<dbReference type="EC" id="5.1.3.13" evidence="3 7"/>
<dbReference type="RefSeq" id="WP_099458407.1">
    <property type="nucleotide sequence ID" value="NZ_CP031775.2"/>
</dbReference>
<dbReference type="InterPro" id="IPR014710">
    <property type="entry name" value="RmlC-like_jellyroll"/>
</dbReference>
<evidence type="ECO:0000313" key="8">
    <source>
        <dbReference type="EMBL" id="QDZ90414.1"/>
    </source>
</evidence>
<comment type="subunit">
    <text evidence="7">Homodimer.</text>
</comment>
<proteinExistence type="inferred from homology"/>
<dbReference type="AlphaFoldDB" id="A0A5B8QVB9"/>
<dbReference type="KEGG" id="sdeo:D0436_07975"/>
<dbReference type="Gene3D" id="2.60.120.10">
    <property type="entry name" value="Jelly Rolls"/>
    <property type="match status" value="1"/>
</dbReference>
<dbReference type="NCBIfam" id="TIGR01221">
    <property type="entry name" value="rmlC"/>
    <property type="match status" value="1"/>
</dbReference>
<dbReference type="Pfam" id="PF00908">
    <property type="entry name" value="dTDP_sugar_isom"/>
    <property type="match status" value="1"/>
</dbReference>
<reference evidence="8 9" key="1">
    <citation type="journal article" date="2019" name="Ecotoxicol. Environ. Saf.">
        <title>Microbial characterization of heavy metal resistant bacterial strains isolated from an electroplating wastewater treatment plant.</title>
        <authorList>
            <person name="Cai X."/>
            <person name="Zheng X."/>
            <person name="Zhang D."/>
            <person name="Iqbal W."/>
            <person name="Liu C."/>
            <person name="Yang B."/>
            <person name="Zhao X."/>
            <person name="Lu X."/>
            <person name="Mao Y."/>
        </authorList>
    </citation>
    <scope>NUCLEOTIDE SEQUENCE [LARGE SCALE GENOMIC DNA]</scope>
    <source>
        <strain evidence="8 9">Ni1-3</strain>
    </source>
</reference>
<dbReference type="SUPFAM" id="SSF51182">
    <property type="entry name" value="RmlC-like cupins"/>
    <property type="match status" value="1"/>
</dbReference>
<comment type="function">
    <text evidence="2 7">Catalyzes the epimerization of the C3' and C5'positions of dTDP-6-deoxy-D-xylo-4-hexulose, forming dTDP-6-deoxy-L-lyxo-4-hexulose.</text>
</comment>
<comment type="similarity">
    <text evidence="7">Belongs to the dTDP-4-dehydrorhamnose 3,5-epimerase family.</text>
</comment>
<gene>
    <name evidence="8" type="primary">rfbC</name>
    <name evidence="8" type="ORF">D0436_07975</name>
</gene>
<dbReference type="PANTHER" id="PTHR21047:SF2">
    <property type="entry name" value="THYMIDINE DIPHOSPHO-4-KETO-RHAMNOSE 3,5-EPIMERASE"/>
    <property type="match status" value="1"/>
</dbReference>
<feature type="active site" description="Proton acceptor" evidence="5">
    <location>
        <position position="66"/>
    </location>
</feature>